<dbReference type="InterPro" id="IPR019778">
    <property type="entry name" value="Class_I_Hydrophobin_CS"/>
</dbReference>
<organism evidence="8 10">
    <name type="scientific">Collybia nuda</name>
    <dbReference type="NCBI Taxonomy" id="64659"/>
    <lineage>
        <taxon>Eukaryota</taxon>
        <taxon>Fungi</taxon>
        <taxon>Dikarya</taxon>
        <taxon>Basidiomycota</taxon>
        <taxon>Agaricomycotina</taxon>
        <taxon>Agaricomycetes</taxon>
        <taxon>Agaricomycetidae</taxon>
        <taxon>Agaricales</taxon>
        <taxon>Tricholomatineae</taxon>
        <taxon>Clitocybaceae</taxon>
        <taxon>Collybia</taxon>
    </lineage>
</organism>
<gene>
    <name evidence="9" type="ORF">BDZ94DRAFT_1307001</name>
    <name evidence="8" type="ORF">BDZ94DRAFT_1310863</name>
</gene>
<evidence type="ECO:0000256" key="7">
    <source>
        <dbReference type="RuleBase" id="RU365009"/>
    </source>
</evidence>
<dbReference type="InterPro" id="IPR001338">
    <property type="entry name" value="Class_I_Hydrophobin"/>
</dbReference>
<dbReference type="SMART" id="SM00075">
    <property type="entry name" value="HYDRO"/>
    <property type="match status" value="1"/>
</dbReference>
<comment type="subcellular location">
    <subcellularLocation>
        <location evidence="1 7">Secreted</location>
        <location evidence="1 7">Cell wall</location>
    </subcellularLocation>
</comment>
<evidence type="ECO:0000256" key="1">
    <source>
        <dbReference type="ARBA" id="ARBA00004191"/>
    </source>
</evidence>
<keyword evidence="6 7" id="KW-1015">Disulfide bond</keyword>
<dbReference type="GO" id="GO:0005199">
    <property type="term" value="F:structural constituent of cell wall"/>
    <property type="evidence" value="ECO:0007669"/>
    <property type="project" value="InterPro"/>
</dbReference>
<dbReference type="EMBL" id="MU150246">
    <property type="protein sequence ID" value="KAF9465662.1"/>
    <property type="molecule type" value="Genomic_DNA"/>
</dbReference>
<evidence type="ECO:0000256" key="3">
    <source>
        <dbReference type="ARBA" id="ARBA00022512"/>
    </source>
</evidence>
<dbReference type="PROSITE" id="PS00956">
    <property type="entry name" value="HYDROPHOBIN"/>
    <property type="match status" value="1"/>
</dbReference>
<evidence type="ECO:0000256" key="4">
    <source>
        <dbReference type="ARBA" id="ARBA00022525"/>
    </source>
</evidence>
<evidence type="ECO:0000313" key="8">
    <source>
        <dbReference type="EMBL" id="KAF9461139.1"/>
    </source>
</evidence>
<dbReference type="OrthoDB" id="4225815at2759"/>
<accession>A0A9P6CHP2</accession>
<evidence type="ECO:0000256" key="2">
    <source>
        <dbReference type="ARBA" id="ARBA00010446"/>
    </source>
</evidence>
<feature type="signal peptide" evidence="7">
    <location>
        <begin position="1"/>
        <end position="21"/>
    </location>
</feature>
<sequence>MFARTSTATIAILALPLLAAATVLPRTTTPTTPASQCNTGNISCCNSTQESSALTGPVAALLGLLGIDIGSITGIVGLTCSPLTIIGGGGSSCTAQPVCCSNNSFHGLVAIGCTPINVNL</sequence>
<protein>
    <recommendedName>
        <fullName evidence="7">Hydrophobin</fullName>
    </recommendedName>
</protein>
<keyword evidence="4 7" id="KW-0964">Secreted</keyword>
<evidence type="ECO:0000313" key="10">
    <source>
        <dbReference type="Proteomes" id="UP000807353"/>
    </source>
</evidence>
<dbReference type="Pfam" id="PF01185">
    <property type="entry name" value="Hydrophobin"/>
    <property type="match status" value="1"/>
</dbReference>
<keyword evidence="10" id="KW-1185">Reference proteome</keyword>
<evidence type="ECO:0000256" key="5">
    <source>
        <dbReference type="ARBA" id="ARBA00022729"/>
    </source>
</evidence>
<dbReference type="EMBL" id="MU150288">
    <property type="protein sequence ID" value="KAF9461139.1"/>
    <property type="molecule type" value="Genomic_DNA"/>
</dbReference>
<dbReference type="Proteomes" id="UP000807353">
    <property type="component" value="Unassembled WGS sequence"/>
</dbReference>
<dbReference type="CDD" id="cd23507">
    <property type="entry name" value="hydrophobin_I"/>
    <property type="match status" value="1"/>
</dbReference>
<feature type="chain" id="PRO_5041007251" description="Hydrophobin" evidence="7">
    <location>
        <begin position="22"/>
        <end position="120"/>
    </location>
</feature>
<keyword evidence="3 7" id="KW-0134">Cell wall</keyword>
<reference evidence="8" key="1">
    <citation type="submission" date="2020-11" db="EMBL/GenBank/DDBJ databases">
        <authorList>
            <consortium name="DOE Joint Genome Institute"/>
            <person name="Ahrendt S."/>
            <person name="Riley R."/>
            <person name="Andreopoulos W."/>
            <person name="Labutti K."/>
            <person name="Pangilinan J."/>
            <person name="Ruiz-Duenas F.J."/>
            <person name="Barrasa J.M."/>
            <person name="Sanchez-Garcia M."/>
            <person name="Camarero S."/>
            <person name="Miyauchi S."/>
            <person name="Serrano A."/>
            <person name="Linde D."/>
            <person name="Babiker R."/>
            <person name="Drula E."/>
            <person name="Ayuso-Fernandez I."/>
            <person name="Pacheco R."/>
            <person name="Padilla G."/>
            <person name="Ferreira P."/>
            <person name="Barriuso J."/>
            <person name="Kellner H."/>
            <person name="Castanera R."/>
            <person name="Alfaro M."/>
            <person name="Ramirez L."/>
            <person name="Pisabarro A.G."/>
            <person name="Kuo A."/>
            <person name="Tritt A."/>
            <person name="Lipzen A."/>
            <person name="He G."/>
            <person name="Yan M."/>
            <person name="Ng V."/>
            <person name="Cullen D."/>
            <person name="Martin F."/>
            <person name="Rosso M.-N."/>
            <person name="Henrissat B."/>
            <person name="Hibbett D."/>
            <person name="Martinez A.T."/>
            <person name="Grigoriev I.V."/>
        </authorList>
    </citation>
    <scope>NUCLEOTIDE SEQUENCE</scope>
    <source>
        <strain evidence="8">CBS 247.69</strain>
    </source>
</reference>
<evidence type="ECO:0000313" key="9">
    <source>
        <dbReference type="EMBL" id="KAF9465662.1"/>
    </source>
</evidence>
<dbReference type="GO" id="GO:0009277">
    <property type="term" value="C:fungal-type cell wall"/>
    <property type="evidence" value="ECO:0007669"/>
    <property type="project" value="InterPro"/>
</dbReference>
<dbReference type="AlphaFoldDB" id="A0A9P6CHP2"/>
<evidence type="ECO:0000256" key="6">
    <source>
        <dbReference type="ARBA" id="ARBA00023157"/>
    </source>
</evidence>
<comment type="similarity">
    <text evidence="2 7">Belongs to the fungal hydrophobin family.</text>
</comment>
<proteinExistence type="inferred from homology"/>
<name>A0A9P6CHP2_9AGAR</name>
<keyword evidence="5 7" id="KW-0732">Signal</keyword>
<comment type="caution">
    <text evidence="8">The sequence shown here is derived from an EMBL/GenBank/DDBJ whole genome shotgun (WGS) entry which is preliminary data.</text>
</comment>